<dbReference type="OrthoDB" id="9364693at2759"/>
<proteinExistence type="predicted"/>
<accession>A0A2J7ZFV8</accession>
<feature type="non-terminal residue" evidence="2">
    <location>
        <position position="306"/>
    </location>
</feature>
<gene>
    <name evidence="2" type="ORF">TSOC_015064</name>
</gene>
<dbReference type="Proteomes" id="UP000236333">
    <property type="component" value="Unassembled WGS sequence"/>
</dbReference>
<evidence type="ECO:0000313" key="3">
    <source>
        <dbReference type="Proteomes" id="UP000236333"/>
    </source>
</evidence>
<dbReference type="InterPro" id="IPR011050">
    <property type="entry name" value="Pectin_lyase_fold/virulence"/>
</dbReference>
<dbReference type="PANTHER" id="PTHR46769">
    <property type="entry name" value="POLYCYSTIC KIDNEY AND HEPATIC DISEASE 1 (AUTOSOMAL RECESSIVE)-LIKE 1"/>
    <property type="match status" value="1"/>
</dbReference>
<dbReference type="InterPro" id="IPR052387">
    <property type="entry name" value="Fibrocystin"/>
</dbReference>
<reference evidence="2 3" key="1">
    <citation type="journal article" date="2017" name="Mol. Biol. Evol.">
        <title>The 4-celled Tetrabaena socialis nuclear genome reveals the essential components for genetic control of cell number at the origin of multicellularity in the volvocine lineage.</title>
        <authorList>
            <person name="Featherston J."/>
            <person name="Arakaki Y."/>
            <person name="Hanschen E.R."/>
            <person name="Ferris P.J."/>
            <person name="Michod R.E."/>
            <person name="Olson B.J.S.C."/>
            <person name="Nozaki H."/>
            <person name="Durand P.M."/>
        </authorList>
    </citation>
    <scope>NUCLEOTIDE SEQUENCE [LARGE SCALE GENOMIC DNA]</scope>
    <source>
        <strain evidence="2 3">NIES-571</strain>
    </source>
</reference>
<comment type="caution">
    <text evidence="2">The sequence shown here is derived from an EMBL/GenBank/DDBJ whole genome shotgun (WGS) entry which is preliminary data.</text>
</comment>
<dbReference type="AlphaFoldDB" id="A0A2J7ZFV8"/>
<organism evidence="2 3">
    <name type="scientific">Tetrabaena socialis</name>
    <dbReference type="NCBI Taxonomy" id="47790"/>
    <lineage>
        <taxon>Eukaryota</taxon>
        <taxon>Viridiplantae</taxon>
        <taxon>Chlorophyta</taxon>
        <taxon>core chlorophytes</taxon>
        <taxon>Chlorophyceae</taxon>
        <taxon>CS clade</taxon>
        <taxon>Chlamydomonadales</taxon>
        <taxon>Tetrabaenaceae</taxon>
        <taxon>Tetrabaena</taxon>
    </lineage>
</organism>
<keyword evidence="1" id="KW-0732">Signal</keyword>
<keyword evidence="3" id="KW-1185">Reference proteome</keyword>
<dbReference type="InterPro" id="IPR012334">
    <property type="entry name" value="Pectin_lyas_fold"/>
</dbReference>
<sequence length="306" mass="31970">AYPGGPTIDMRAEVGLLTSNVLITVPDGPVQHMLGTGEMFGARVVVSGNSTGRFSSVALHYCGQAGNTDRACIFFDRLAAVRPAPAANASGNATVESMALMANPSTLESSAMLYGMASNIRVGGPAASSVSIVNNVMLEAYDASSIDISTTGNTIRGNLVLGTIKDMSGKSGHDVLQPGTFDIGTSDNWIEDNVAAGSERYGFIYYGVPCNPDYATGSFRNNTAHASLAGMWLQAGEDAASSGCTALSNFTAYMNWDFGIISTRGLPTNLVMTNVNILDTKHSGITVLRLGGFTEKATLDWRGGLL</sequence>
<dbReference type="EMBL" id="PGGS01003860">
    <property type="protein sequence ID" value="PNG99164.1"/>
    <property type="molecule type" value="Genomic_DNA"/>
</dbReference>
<dbReference type="Gene3D" id="2.160.20.10">
    <property type="entry name" value="Single-stranded right-handed beta-helix, Pectin lyase-like"/>
    <property type="match status" value="1"/>
</dbReference>
<feature type="non-terminal residue" evidence="2">
    <location>
        <position position="1"/>
    </location>
</feature>
<protein>
    <submittedName>
        <fullName evidence="2">Fibrocystin-L</fullName>
    </submittedName>
</protein>
<dbReference type="PANTHER" id="PTHR46769:SF2">
    <property type="entry name" value="FIBROCYSTIN-L ISOFORM 2 PRECURSOR-RELATED"/>
    <property type="match status" value="1"/>
</dbReference>
<evidence type="ECO:0000256" key="1">
    <source>
        <dbReference type="ARBA" id="ARBA00022729"/>
    </source>
</evidence>
<dbReference type="SUPFAM" id="SSF51126">
    <property type="entry name" value="Pectin lyase-like"/>
    <property type="match status" value="1"/>
</dbReference>
<evidence type="ECO:0000313" key="2">
    <source>
        <dbReference type="EMBL" id="PNG99164.1"/>
    </source>
</evidence>
<name>A0A2J7ZFV8_9CHLO</name>